<evidence type="ECO:0000313" key="2">
    <source>
        <dbReference type="Proteomes" id="UP000814128"/>
    </source>
</evidence>
<feature type="non-terminal residue" evidence="1">
    <location>
        <position position="1"/>
    </location>
</feature>
<keyword evidence="2" id="KW-1185">Reference proteome</keyword>
<organism evidence="1 2">
    <name type="scientific">Vararia minispora EC-137</name>
    <dbReference type="NCBI Taxonomy" id="1314806"/>
    <lineage>
        <taxon>Eukaryota</taxon>
        <taxon>Fungi</taxon>
        <taxon>Dikarya</taxon>
        <taxon>Basidiomycota</taxon>
        <taxon>Agaricomycotina</taxon>
        <taxon>Agaricomycetes</taxon>
        <taxon>Russulales</taxon>
        <taxon>Lachnocladiaceae</taxon>
        <taxon>Vararia</taxon>
    </lineage>
</organism>
<reference evidence="1" key="2">
    <citation type="journal article" date="2022" name="New Phytol.">
        <title>Evolutionary transition to the ectomycorrhizal habit in the genomes of a hyperdiverse lineage of mushroom-forming fungi.</title>
        <authorList>
            <person name="Looney B."/>
            <person name="Miyauchi S."/>
            <person name="Morin E."/>
            <person name="Drula E."/>
            <person name="Courty P.E."/>
            <person name="Kohler A."/>
            <person name="Kuo A."/>
            <person name="LaButti K."/>
            <person name="Pangilinan J."/>
            <person name="Lipzen A."/>
            <person name="Riley R."/>
            <person name="Andreopoulos W."/>
            <person name="He G."/>
            <person name="Johnson J."/>
            <person name="Nolan M."/>
            <person name="Tritt A."/>
            <person name="Barry K.W."/>
            <person name="Grigoriev I.V."/>
            <person name="Nagy L.G."/>
            <person name="Hibbett D."/>
            <person name="Henrissat B."/>
            <person name="Matheny P.B."/>
            <person name="Labbe J."/>
            <person name="Martin F.M."/>
        </authorList>
    </citation>
    <scope>NUCLEOTIDE SEQUENCE</scope>
    <source>
        <strain evidence="1">EC-137</strain>
    </source>
</reference>
<proteinExistence type="predicted"/>
<comment type="caution">
    <text evidence="1">The sequence shown here is derived from an EMBL/GenBank/DDBJ whole genome shotgun (WGS) entry which is preliminary data.</text>
</comment>
<evidence type="ECO:0000313" key="1">
    <source>
        <dbReference type="EMBL" id="KAI0026924.1"/>
    </source>
</evidence>
<protein>
    <submittedName>
        <fullName evidence="1">Uncharacterized protein</fullName>
    </submittedName>
</protein>
<accession>A0ACB8Q5I2</accession>
<sequence>LFQEGPRNIIPMQSITLTGVGSTHFKRAVKSVQNIYRFLLSKYPDLLPLEIDVYEGWPTLTFQTKLVTAHSALDKNAEVLSFSDLDPRHIMSKALSSRGAYTANNIVLYQCVGDLDSEEDIVPARSQEVLVGKTVSIQLGIVVVPANHGKAHRMVLKLHAVLIISQEVFEEVLFSASNDEDKEGDEIVSVGVKRKVHAELESIYIIYLLFDPKERRMFLESWIA</sequence>
<dbReference type="EMBL" id="MU274107">
    <property type="protein sequence ID" value="KAI0026924.1"/>
    <property type="molecule type" value="Genomic_DNA"/>
</dbReference>
<name>A0ACB8Q5I2_9AGAM</name>
<gene>
    <name evidence="1" type="ORF">K488DRAFT_74965</name>
</gene>
<reference evidence="1" key="1">
    <citation type="submission" date="2021-02" db="EMBL/GenBank/DDBJ databases">
        <authorList>
            <consortium name="DOE Joint Genome Institute"/>
            <person name="Ahrendt S."/>
            <person name="Looney B.P."/>
            <person name="Miyauchi S."/>
            <person name="Morin E."/>
            <person name="Drula E."/>
            <person name="Courty P.E."/>
            <person name="Chicoki N."/>
            <person name="Fauchery L."/>
            <person name="Kohler A."/>
            <person name="Kuo A."/>
            <person name="Labutti K."/>
            <person name="Pangilinan J."/>
            <person name="Lipzen A."/>
            <person name="Riley R."/>
            <person name="Andreopoulos W."/>
            <person name="He G."/>
            <person name="Johnson J."/>
            <person name="Barry K.W."/>
            <person name="Grigoriev I.V."/>
            <person name="Nagy L."/>
            <person name="Hibbett D."/>
            <person name="Henrissat B."/>
            <person name="Matheny P.B."/>
            <person name="Labbe J."/>
            <person name="Martin F."/>
        </authorList>
    </citation>
    <scope>NUCLEOTIDE SEQUENCE</scope>
    <source>
        <strain evidence="1">EC-137</strain>
    </source>
</reference>
<dbReference type="Proteomes" id="UP000814128">
    <property type="component" value="Unassembled WGS sequence"/>
</dbReference>